<organism evidence="2 3">
    <name type="scientific">Salmonella enterica I</name>
    <dbReference type="NCBI Taxonomy" id="59201"/>
    <lineage>
        <taxon>Bacteria</taxon>
        <taxon>Pseudomonadati</taxon>
        <taxon>Pseudomonadota</taxon>
        <taxon>Gammaproteobacteria</taxon>
        <taxon>Enterobacterales</taxon>
        <taxon>Enterobacteriaceae</taxon>
        <taxon>Salmonella</taxon>
    </lineage>
</organism>
<evidence type="ECO:0000313" key="2">
    <source>
        <dbReference type="EMBL" id="VEA33080.1"/>
    </source>
</evidence>
<dbReference type="PROSITE" id="PS51257">
    <property type="entry name" value="PROKAR_LIPOPROTEIN"/>
    <property type="match status" value="1"/>
</dbReference>
<feature type="signal peptide" evidence="1">
    <location>
        <begin position="1"/>
        <end position="22"/>
    </location>
</feature>
<evidence type="ECO:0000313" key="3">
    <source>
        <dbReference type="Proteomes" id="UP000277214"/>
    </source>
</evidence>
<reference evidence="2 3" key="1">
    <citation type="submission" date="2018-12" db="EMBL/GenBank/DDBJ databases">
        <authorList>
            <consortium name="Pathogen Informatics"/>
        </authorList>
    </citation>
    <scope>NUCLEOTIDE SEQUENCE [LARGE SCALE GENOMIC DNA]</scope>
    <source>
        <strain evidence="2 3">NCTC8272</strain>
    </source>
</reference>
<keyword evidence="2" id="KW-0449">Lipoprotein</keyword>
<evidence type="ECO:0000256" key="1">
    <source>
        <dbReference type="SAM" id="SignalP"/>
    </source>
</evidence>
<feature type="chain" id="PRO_5018572794" evidence="1">
    <location>
        <begin position="23"/>
        <end position="116"/>
    </location>
</feature>
<dbReference type="InterPro" id="IPR025731">
    <property type="entry name" value="YecR-like"/>
</dbReference>
<keyword evidence="1" id="KW-0732">Signal</keyword>
<name>A0A3S4FRY6_SALET</name>
<sequence length="116" mass="12542">MKPLIFTLSLLALTGCTITRQAQVSEASPISGIVRLTYNQPLFFTSRTDDYVSHGTATRECQQMGYADAVSFGQPVGTCSIYAGSLCLNTRFTLSLAVPGRCRPANHAALLLRRLA</sequence>
<dbReference type="Proteomes" id="UP000277214">
    <property type="component" value="Chromosome 1"/>
</dbReference>
<protein>
    <submittedName>
        <fullName evidence="2">Outer membrane lipoprotein</fullName>
    </submittedName>
</protein>
<accession>A0A3S4FRY6</accession>
<dbReference type="EMBL" id="LR134149">
    <property type="protein sequence ID" value="VEA33080.1"/>
    <property type="molecule type" value="Genomic_DNA"/>
</dbReference>
<dbReference type="Pfam" id="PF13992">
    <property type="entry name" value="YecR"/>
    <property type="match status" value="1"/>
</dbReference>
<gene>
    <name evidence="2" type="ORF">NCTC8272_00984</name>
</gene>
<dbReference type="AlphaFoldDB" id="A0A3S4FRY6"/>
<proteinExistence type="predicted"/>